<keyword evidence="1" id="KW-0472">Membrane</keyword>
<feature type="transmembrane region" description="Helical" evidence="1">
    <location>
        <begin position="62"/>
        <end position="85"/>
    </location>
</feature>
<reference evidence="2 3" key="1">
    <citation type="submission" date="2016-10" db="EMBL/GenBank/DDBJ databases">
        <title>Arsenicibacter rosenii gen. nov., sp. nov., an efficient arsenic-methylating bacterium isolated from an arsenic-contaminated paddy soil.</title>
        <authorList>
            <person name="Huang K."/>
        </authorList>
    </citation>
    <scope>NUCLEOTIDE SEQUENCE [LARGE SCALE GENOMIC DNA]</scope>
    <source>
        <strain evidence="2 3">SM-1</strain>
    </source>
</reference>
<dbReference type="Proteomes" id="UP000181790">
    <property type="component" value="Unassembled WGS sequence"/>
</dbReference>
<dbReference type="OrthoDB" id="6678638at2"/>
<accession>A0A1S2VID8</accession>
<evidence type="ECO:0008006" key="4">
    <source>
        <dbReference type="Google" id="ProtNLM"/>
    </source>
</evidence>
<dbReference type="Pfam" id="PF16872">
    <property type="entry name" value="putAbiC"/>
    <property type="match status" value="1"/>
</dbReference>
<proteinExistence type="predicted"/>
<keyword evidence="1" id="KW-0812">Transmembrane</keyword>
<organism evidence="2 3">
    <name type="scientific">Arsenicibacter rosenii</name>
    <dbReference type="NCBI Taxonomy" id="1750698"/>
    <lineage>
        <taxon>Bacteria</taxon>
        <taxon>Pseudomonadati</taxon>
        <taxon>Bacteroidota</taxon>
        <taxon>Cytophagia</taxon>
        <taxon>Cytophagales</taxon>
        <taxon>Spirosomataceae</taxon>
        <taxon>Arsenicibacter</taxon>
    </lineage>
</organism>
<keyword evidence="1" id="KW-1133">Transmembrane helix</keyword>
<feature type="transmembrane region" description="Helical" evidence="1">
    <location>
        <begin position="20"/>
        <end position="41"/>
    </location>
</feature>
<dbReference type="AlphaFoldDB" id="A0A1S2VID8"/>
<evidence type="ECO:0000313" key="3">
    <source>
        <dbReference type="Proteomes" id="UP000181790"/>
    </source>
</evidence>
<keyword evidence="3" id="KW-1185">Reference proteome</keyword>
<protein>
    <recommendedName>
        <fullName evidence="4">Phage abortive infection protein</fullName>
    </recommendedName>
</protein>
<gene>
    <name evidence="2" type="ORF">BLX24_19265</name>
</gene>
<sequence length="390" mass="45932">MYLIMKQEEKIFAVDRIVTLGIILSVGTMIFVLGLIFSRIYNLNTIFDSAKEIEGLGQIGDVIGGVSSPIIGLIGALLTFLAFWIQYSFNQYQTIKIEEQGRDSERSRFEGLFFEMLHIHRENVSDITIKNTSKGRRAFISMFKEFKFCYYVLINIYNEYKKEHAEFELTDIQLVNIGFVTFYWGLGESSEEIVNTLLFSYPEEFRKKYYEKLEYYQQRWIGQDLEIERYAKSKALQREAEFFGDGKPSHKIEVQIKAGKAYSLTAGYKPFAGHLARLGHYYRHLFQTVDFIERQNPQNKNEYIRMLRAQISSHEQLLLYYNSLTVMGTPWWDREFIKQYKLVKNIPLPLANISPLPTDKLSFNYFEWDEITLALQKQQREVMTDRISDI</sequence>
<evidence type="ECO:0000313" key="2">
    <source>
        <dbReference type="EMBL" id="OIN57618.1"/>
    </source>
</evidence>
<comment type="caution">
    <text evidence="2">The sequence shown here is derived from an EMBL/GenBank/DDBJ whole genome shotgun (WGS) entry which is preliminary data.</text>
</comment>
<dbReference type="EMBL" id="MORL01000011">
    <property type="protein sequence ID" value="OIN57618.1"/>
    <property type="molecule type" value="Genomic_DNA"/>
</dbReference>
<name>A0A1S2VID8_9BACT</name>
<dbReference type="InterPro" id="IPR031709">
    <property type="entry name" value="PutAbiC"/>
</dbReference>
<evidence type="ECO:0000256" key="1">
    <source>
        <dbReference type="SAM" id="Phobius"/>
    </source>
</evidence>